<sequence length="235" mass="27986">MLGKRIRRPDTENCDKADDGESEMWILSKVDIKKLQIWEREMLRLIWGEIEIGENCKRRTNLELEQIYREPRISTIQRRVENKQQKKYGKPPVFTELEELELSEYLALSAKWRTRYTVDEDRFVKNLSGEKWVKSYLQRQNRAIKSRMSTREKETVVNPKIKKINVTPDNSVAGEAFIEELKQAQKRRNESIKHFIGKVIEEDKERETLKITSWKNHRGSPNTFVFPDVEDCDEV</sequence>
<dbReference type="Proteomes" id="UP000801492">
    <property type="component" value="Unassembled WGS sequence"/>
</dbReference>
<proteinExistence type="predicted"/>
<dbReference type="AlphaFoldDB" id="A0A8K0C713"/>
<reference evidence="1" key="1">
    <citation type="submission" date="2019-08" db="EMBL/GenBank/DDBJ databases">
        <title>The genome of the North American firefly Photinus pyralis.</title>
        <authorList>
            <consortium name="Photinus pyralis genome working group"/>
            <person name="Fallon T.R."/>
            <person name="Sander Lower S.E."/>
            <person name="Weng J.-K."/>
        </authorList>
    </citation>
    <scope>NUCLEOTIDE SEQUENCE</scope>
    <source>
        <strain evidence="1">TRF0915ILg1</strain>
        <tissue evidence="1">Whole body</tissue>
    </source>
</reference>
<gene>
    <name evidence="1" type="ORF">ILUMI_26196</name>
</gene>
<keyword evidence="2" id="KW-1185">Reference proteome</keyword>
<organism evidence="1 2">
    <name type="scientific">Ignelater luminosus</name>
    <name type="common">Cucubano</name>
    <name type="synonym">Pyrophorus luminosus</name>
    <dbReference type="NCBI Taxonomy" id="2038154"/>
    <lineage>
        <taxon>Eukaryota</taxon>
        <taxon>Metazoa</taxon>
        <taxon>Ecdysozoa</taxon>
        <taxon>Arthropoda</taxon>
        <taxon>Hexapoda</taxon>
        <taxon>Insecta</taxon>
        <taxon>Pterygota</taxon>
        <taxon>Neoptera</taxon>
        <taxon>Endopterygota</taxon>
        <taxon>Coleoptera</taxon>
        <taxon>Polyphaga</taxon>
        <taxon>Elateriformia</taxon>
        <taxon>Elateroidea</taxon>
        <taxon>Elateridae</taxon>
        <taxon>Agrypninae</taxon>
        <taxon>Pyrophorini</taxon>
        <taxon>Ignelater</taxon>
    </lineage>
</organism>
<name>A0A8K0C713_IGNLU</name>
<evidence type="ECO:0000313" key="1">
    <source>
        <dbReference type="EMBL" id="KAF2879971.1"/>
    </source>
</evidence>
<accession>A0A8K0C713</accession>
<evidence type="ECO:0000313" key="2">
    <source>
        <dbReference type="Proteomes" id="UP000801492"/>
    </source>
</evidence>
<protein>
    <submittedName>
        <fullName evidence="1">Uncharacterized protein</fullName>
    </submittedName>
</protein>
<dbReference type="EMBL" id="VTPC01091045">
    <property type="protein sequence ID" value="KAF2879971.1"/>
    <property type="molecule type" value="Genomic_DNA"/>
</dbReference>
<comment type="caution">
    <text evidence="1">The sequence shown here is derived from an EMBL/GenBank/DDBJ whole genome shotgun (WGS) entry which is preliminary data.</text>
</comment>